<organism evidence="11 12">
    <name type="scientific">Artemia franciscana</name>
    <name type="common">Brine shrimp</name>
    <name type="synonym">Artemia sanfranciscana</name>
    <dbReference type="NCBI Taxonomy" id="6661"/>
    <lineage>
        <taxon>Eukaryota</taxon>
        <taxon>Metazoa</taxon>
        <taxon>Ecdysozoa</taxon>
        <taxon>Arthropoda</taxon>
        <taxon>Crustacea</taxon>
        <taxon>Branchiopoda</taxon>
        <taxon>Anostraca</taxon>
        <taxon>Artemiidae</taxon>
        <taxon>Artemia</taxon>
    </lineage>
</organism>
<sequence length="308" mass="34716">MKFLFLFVLTFSSIYCLSGISGFPSPLSRCEETCAELYGGKSSSQGWSQKSSCDQGCRFYTIAQAIDFFPVLDKEISESCISSCHDANDQSDFQRACNKGCEGMKQVITETSVFSPVKDESFSGLFAQMKKMMDISLFEHINRVFFDNIEAHLKDVEIKDTIQEPSKEEPFQISRVWIHTMPQIELKEVPLEIDGDFQVENVKFSFDEKGDSVRNSPWNVSSCLSGKSGLPDWFLLLVLAGAFVYLAYIGGQYFSENPSSQTTPAPYVYHPPPPPYKVLQYFEDHQTILNEKPEKIGDAKGKIVVSKI</sequence>
<dbReference type="Proteomes" id="UP001187531">
    <property type="component" value="Unassembled WGS sequence"/>
</dbReference>
<accession>A0AA88L9M6</accession>
<dbReference type="EMBL" id="JAVRJZ010000005">
    <property type="protein sequence ID" value="KAK2722218.1"/>
    <property type="molecule type" value="Genomic_DNA"/>
</dbReference>
<dbReference type="InterPro" id="IPR022065">
    <property type="entry name" value="Uncharacterised_TMEM59"/>
</dbReference>
<evidence type="ECO:0000313" key="12">
    <source>
        <dbReference type="Proteomes" id="UP001187531"/>
    </source>
</evidence>
<feature type="signal peptide" evidence="10">
    <location>
        <begin position="1"/>
        <end position="19"/>
    </location>
</feature>
<keyword evidence="12" id="KW-1185">Reference proteome</keyword>
<dbReference type="GO" id="GO:0000139">
    <property type="term" value="C:Golgi membrane"/>
    <property type="evidence" value="ECO:0007669"/>
    <property type="project" value="UniProtKB-SubCell"/>
</dbReference>
<dbReference type="AlphaFoldDB" id="A0AA88L9M6"/>
<dbReference type="Pfam" id="PF12280">
    <property type="entry name" value="BSMAP"/>
    <property type="match status" value="1"/>
</dbReference>
<protein>
    <submittedName>
        <fullName evidence="11">Uncharacterized protein</fullName>
    </submittedName>
</protein>
<evidence type="ECO:0000256" key="9">
    <source>
        <dbReference type="SAM" id="Phobius"/>
    </source>
</evidence>
<proteinExistence type="inferred from homology"/>
<gene>
    <name evidence="11" type="ORF">QYM36_002692</name>
</gene>
<evidence type="ECO:0000256" key="1">
    <source>
        <dbReference type="ARBA" id="ARBA00004614"/>
    </source>
</evidence>
<keyword evidence="7 9" id="KW-0472">Membrane</keyword>
<evidence type="ECO:0000256" key="7">
    <source>
        <dbReference type="ARBA" id="ARBA00023136"/>
    </source>
</evidence>
<keyword evidence="5 9" id="KW-1133">Transmembrane helix</keyword>
<evidence type="ECO:0000256" key="8">
    <source>
        <dbReference type="ARBA" id="ARBA00023180"/>
    </source>
</evidence>
<evidence type="ECO:0000313" key="11">
    <source>
        <dbReference type="EMBL" id="KAK2722217.1"/>
    </source>
</evidence>
<evidence type="ECO:0000256" key="10">
    <source>
        <dbReference type="SAM" id="SignalP"/>
    </source>
</evidence>
<keyword evidence="4 10" id="KW-0732">Signal</keyword>
<keyword evidence="6" id="KW-0333">Golgi apparatus</keyword>
<comment type="similarity">
    <text evidence="2">Belongs to the TMEM59 family.</text>
</comment>
<feature type="transmembrane region" description="Helical" evidence="9">
    <location>
        <begin position="233"/>
        <end position="251"/>
    </location>
</feature>
<dbReference type="EMBL" id="JAVRJZ010000005">
    <property type="protein sequence ID" value="KAK2722217.1"/>
    <property type="molecule type" value="Genomic_DNA"/>
</dbReference>
<evidence type="ECO:0000256" key="3">
    <source>
        <dbReference type="ARBA" id="ARBA00022692"/>
    </source>
</evidence>
<evidence type="ECO:0000256" key="4">
    <source>
        <dbReference type="ARBA" id="ARBA00022729"/>
    </source>
</evidence>
<evidence type="ECO:0000256" key="5">
    <source>
        <dbReference type="ARBA" id="ARBA00022989"/>
    </source>
</evidence>
<keyword evidence="3 9" id="KW-0812">Transmembrane</keyword>
<feature type="chain" id="PRO_5041891740" evidence="10">
    <location>
        <begin position="20"/>
        <end position="308"/>
    </location>
</feature>
<name>A0AA88L9M6_ARTSF</name>
<evidence type="ECO:0000256" key="6">
    <source>
        <dbReference type="ARBA" id="ARBA00023034"/>
    </source>
</evidence>
<comment type="subcellular location">
    <subcellularLocation>
        <location evidence="1">Golgi apparatus membrane</location>
        <topology evidence="1">Single-pass type I membrane protein</topology>
    </subcellularLocation>
</comment>
<comment type="caution">
    <text evidence="11">The sequence shown here is derived from an EMBL/GenBank/DDBJ whole genome shotgun (WGS) entry which is preliminary data.</text>
</comment>
<evidence type="ECO:0000256" key="2">
    <source>
        <dbReference type="ARBA" id="ARBA00009643"/>
    </source>
</evidence>
<reference evidence="11" key="1">
    <citation type="submission" date="2023-07" db="EMBL/GenBank/DDBJ databases">
        <title>Chromosome-level genome assembly of Artemia franciscana.</title>
        <authorList>
            <person name="Jo E."/>
        </authorList>
    </citation>
    <scope>NUCLEOTIDE SEQUENCE</scope>
    <source>
        <tissue evidence="11">Whole body</tissue>
    </source>
</reference>
<keyword evidence="8" id="KW-0325">Glycoprotein</keyword>